<reference evidence="2 3" key="1">
    <citation type="submission" date="2017-02" db="EMBL/GenBank/DDBJ databases">
        <title>Ketogulonicigenium robustum SPU B003 Genome sequencing and assembly.</title>
        <authorList>
            <person name="Li Y."/>
            <person name="Liu L."/>
            <person name="Wang C."/>
            <person name="Zhang M."/>
            <person name="Zhang T."/>
            <person name="Zhang Y."/>
        </authorList>
    </citation>
    <scope>NUCLEOTIDE SEQUENCE [LARGE SCALE GENOMIC DNA]</scope>
    <source>
        <strain evidence="2 3">SPU_B003</strain>
    </source>
</reference>
<dbReference type="AlphaFoldDB" id="A0A1W6NXR2"/>
<dbReference type="Proteomes" id="UP000242447">
    <property type="component" value="Chromosome"/>
</dbReference>
<dbReference type="InterPro" id="IPR025507">
    <property type="entry name" value="DUF4394"/>
</dbReference>
<dbReference type="Pfam" id="PF14339">
    <property type="entry name" value="DUF4394"/>
    <property type="match status" value="1"/>
</dbReference>
<organism evidence="2 3">
    <name type="scientific">Ketogulonicigenium robustum</name>
    <dbReference type="NCBI Taxonomy" id="92947"/>
    <lineage>
        <taxon>Bacteria</taxon>
        <taxon>Pseudomonadati</taxon>
        <taxon>Pseudomonadota</taxon>
        <taxon>Alphaproteobacteria</taxon>
        <taxon>Rhodobacterales</taxon>
        <taxon>Roseobacteraceae</taxon>
        <taxon>Ketogulonicigenium</taxon>
    </lineage>
</organism>
<evidence type="ECO:0000259" key="1">
    <source>
        <dbReference type="Pfam" id="PF14339"/>
    </source>
</evidence>
<sequence length="150" mass="15632">MNVETGEVTADGRHVYADGTTPNIIAGTYTNSVPGTADTQPFDINGAAGWLVLQDPPNDGILNQIGSIGMTPTEVGFDIATDSEGVNSAWLVVDGTFYSLDLTNGSKTEAGMIEGANVRDIGSCRVSNARPLKTCSRARHSAAAPPPRPK</sequence>
<evidence type="ECO:0000313" key="3">
    <source>
        <dbReference type="Proteomes" id="UP000242447"/>
    </source>
</evidence>
<name>A0A1W6NXR2_9RHOB</name>
<accession>A0A1W6NXR2</accession>
<gene>
    <name evidence="2" type="ORF">BVG79_00591</name>
</gene>
<protein>
    <recommendedName>
        <fullName evidence="1">DUF4394 domain-containing protein</fullName>
    </recommendedName>
</protein>
<dbReference type="STRING" id="92947.BVG79_00591"/>
<dbReference type="KEGG" id="kro:BVG79_00591"/>
<evidence type="ECO:0000313" key="2">
    <source>
        <dbReference type="EMBL" id="ARO13943.1"/>
    </source>
</evidence>
<keyword evidence="3" id="KW-1185">Reference proteome</keyword>
<feature type="domain" description="DUF4394" evidence="1">
    <location>
        <begin position="1"/>
        <end position="121"/>
    </location>
</feature>
<dbReference type="EMBL" id="CP019937">
    <property type="protein sequence ID" value="ARO13943.1"/>
    <property type="molecule type" value="Genomic_DNA"/>
</dbReference>
<proteinExistence type="predicted"/>